<dbReference type="Gene3D" id="3.30.530.20">
    <property type="match status" value="1"/>
</dbReference>
<dbReference type="InterPro" id="IPR002913">
    <property type="entry name" value="START_lipid-bd_dom"/>
</dbReference>
<dbReference type="PROSITE" id="PS50848">
    <property type="entry name" value="START"/>
    <property type="match status" value="1"/>
</dbReference>
<dbReference type="OrthoDB" id="1295045at2759"/>
<dbReference type="AlphaFoldDB" id="A0A7R9LMH4"/>
<organism evidence="2">
    <name type="scientific">Medioppia subpectinata</name>
    <dbReference type="NCBI Taxonomy" id="1979941"/>
    <lineage>
        <taxon>Eukaryota</taxon>
        <taxon>Metazoa</taxon>
        <taxon>Ecdysozoa</taxon>
        <taxon>Arthropoda</taxon>
        <taxon>Chelicerata</taxon>
        <taxon>Arachnida</taxon>
        <taxon>Acari</taxon>
        <taxon>Acariformes</taxon>
        <taxon>Sarcoptiformes</taxon>
        <taxon>Oribatida</taxon>
        <taxon>Brachypylina</taxon>
        <taxon>Oppioidea</taxon>
        <taxon>Oppiidae</taxon>
        <taxon>Medioppia</taxon>
    </lineage>
</organism>
<dbReference type="Proteomes" id="UP000759131">
    <property type="component" value="Unassembled WGS sequence"/>
</dbReference>
<sequence length="292" mass="33996">MFLATNHMIVNQFRTQTLLRQRLQSLNGNGGQALRQRLATNGGRDGRSVWDQLRDELNAKVILFVTLLRQQSNVYMSLRLRRMAQICGLYNRIYSESTVNKLMSQMLIRLKARALQSLRNRLSGDKKANDSIKCLMSAVCGLFCWDSQRITDGDLRQTIRDFEIVQRVGASNRIPNNDNMPKSTSFSVSAETHSMNDNDGQWEAVIMRDDFKLWRKAVPNTSLYQYKVFGTFNDIPARSFFRVQMDTEYRKKWDKLVIKLDIIEKEPFFADKDQQSCEDSGNQVLHWIMKYP</sequence>
<accession>A0A7R9LMH4</accession>
<dbReference type="PANTHER" id="PTHR19308:SF8">
    <property type="entry name" value="STAR-RELATED LIPID TRANSFER PROTEIN 7, MITOCHONDRIAL"/>
    <property type="match status" value="1"/>
</dbReference>
<dbReference type="EMBL" id="CAJPIZ010028752">
    <property type="protein sequence ID" value="CAG2119543.1"/>
    <property type="molecule type" value="Genomic_DNA"/>
</dbReference>
<dbReference type="InterPro" id="IPR023393">
    <property type="entry name" value="START-like_dom_sf"/>
</dbReference>
<dbReference type="GO" id="GO:0005737">
    <property type="term" value="C:cytoplasm"/>
    <property type="evidence" value="ECO:0007669"/>
    <property type="project" value="UniProtKB-ARBA"/>
</dbReference>
<dbReference type="InterPro" id="IPR051213">
    <property type="entry name" value="START_lipid_transfer"/>
</dbReference>
<name>A0A7R9LMH4_9ACAR</name>
<proteinExistence type="predicted"/>
<feature type="non-terminal residue" evidence="2">
    <location>
        <position position="292"/>
    </location>
</feature>
<evidence type="ECO:0000313" key="3">
    <source>
        <dbReference type="Proteomes" id="UP000759131"/>
    </source>
</evidence>
<dbReference type="SUPFAM" id="SSF55961">
    <property type="entry name" value="Bet v1-like"/>
    <property type="match status" value="1"/>
</dbReference>
<evidence type="ECO:0000313" key="2">
    <source>
        <dbReference type="EMBL" id="CAD7643226.1"/>
    </source>
</evidence>
<reference evidence="2" key="1">
    <citation type="submission" date="2020-11" db="EMBL/GenBank/DDBJ databases">
        <authorList>
            <person name="Tran Van P."/>
        </authorList>
    </citation>
    <scope>NUCLEOTIDE SEQUENCE</scope>
</reference>
<dbReference type="GO" id="GO:0008289">
    <property type="term" value="F:lipid binding"/>
    <property type="evidence" value="ECO:0007669"/>
    <property type="project" value="InterPro"/>
</dbReference>
<feature type="domain" description="START" evidence="1">
    <location>
        <begin position="202"/>
        <end position="292"/>
    </location>
</feature>
<dbReference type="EMBL" id="OC883327">
    <property type="protein sequence ID" value="CAD7643226.1"/>
    <property type="molecule type" value="Genomic_DNA"/>
</dbReference>
<protein>
    <recommendedName>
        <fullName evidence="1">START domain-containing protein</fullName>
    </recommendedName>
</protein>
<keyword evidence="3" id="KW-1185">Reference proteome</keyword>
<dbReference type="PANTHER" id="PTHR19308">
    <property type="entry name" value="PHOSPHATIDYLCHOLINE TRANSFER PROTEIN"/>
    <property type="match status" value="1"/>
</dbReference>
<gene>
    <name evidence="2" type="ORF">OSB1V03_LOCUS19491</name>
</gene>
<evidence type="ECO:0000259" key="1">
    <source>
        <dbReference type="PROSITE" id="PS50848"/>
    </source>
</evidence>